<dbReference type="InterPro" id="IPR003849">
    <property type="entry name" value="Preprotein_translocase_YajC"/>
</dbReference>
<evidence type="ECO:0000256" key="5">
    <source>
        <dbReference type="ARBA" id="ARBA00014962"/>
    </source>
</evidence>
<keyword evidence="10 13" id="KW-1133">Transmembrane helix</keyword>
<keyword evidence="11" id="KW-0811">Translocation</keyword>
<gene>
    <name evidence="14" type="ORF">A9D14_08575</name>
</gene>
<dbReference type="PANTHER" id="PTHR33909:SF1">
    <property type="entry name" value="SEC TRANSLOCON ACCESSORY COMPLEX SUBUNIT YAJC"/>
    <property type="match status" value="1"/>
</dbReference>
<protein>
    <recommendedName>
        <fullName evidence="5">Sec translocon accessory complex subunit YajC</fullName>
    </recommendedName>
</protein>
<organism evidence="14 15">
    <name type="scientific">Croceicoccus marinus</name>
    <dbReference type="NCBI Taxonomy" id="450378"/>
    <lineage>
        <taxon>Bacteria</taxon>
        <taxon>Pseudomonadati</taxon>
        <taxon>Pseudomonadota</taxon>
        <taxon>Alphaproteobacteria</taxon>
        <taxon>Sphingomonadales</taxon>
        <taxon>Erythrobacteraceae</taxon>
        <taxon>Croceicoccus</taxon>
    </lineage>
</organism>
<dbReference type="GO" id="GO:0005886">
    <property type="term" value="C:plasma membrane"/>
    <property type="evidence" value="ECO:0007669"/>
    <property type="project" value="UniProtKB-SubCell"/>
</dbReference>
<comment type="function">
    <text evidence="1">The SecYEG-SecDF-YajC-YidC holo-translocon (HTL) protein secretase/insertase is a supercomplex required for protein secretion, insertion of proteins into membranes, and assembly of membrane protein complexes. While the SecYEG complex is essential for assembly of a number of proteins and complexes, the SecDF-YajC-YidC subcomplex facilitates these functions.</text>
</comment>
<evidence type="ECO:0000256" key="12">
    <source>
        <dbReference type="ARBA" id="ARBA00023136"/>
    </source>
</evidence>
<comment type="similarity">
    <text evidence="3">Belongs to the YajC family.</text>
</comment>
<evidence type="ECO:0000256" key="4">
    <source>
        <dbReference type="ARBA" id="ARBA00011718"/>
    </source>
</evidence>
<dbReference type="KEGG" id="cman:A9D14_08575"/>
<name>A0A1Z1FBR3_9SPHN</name>
<evidence type="ECO:0000313" key="14">
    <source>
        <dbReference type="EMBL" id="ARU16241.1"/>
    </source>
</evidence>
<keyword evidence="7" id="KW-1003">Cell membrane</keyword>
<dbReference type="AlphaFoldDB" id="A0A1Z1FBR3"/>
<keyword evidence="9" id="KW-0653">Protein transport</keyword>
<keyword evidence="12 13" id="KW-0472">Membrane</keyword>
<dbReference type="EMBL" id="CP019602">
    <property type="protein sequence ID" value="ARU16241.1"/>
    <property type="molecule type" value="Genomic_DNA"/>
</dbReference>
<evidence type="ECO:0000256" key="13">
    <source>
        <dbReference type="SAM" id="Phobius"/>
    </source>
</evidence>
<evidence type="ECO:0000256" key="1">
    <source>
        <dbReference type="ARBA" id="ARBA00002061"/>
    </source>
</evidence>
<evidence type="ECO:0000256" key="8">
    <source>
        <dbReference type="ARBA" id="ARBA00022692"/>
    </source>
</evidence>
<feature type="transmembrane region" description="Helical" evidence="13">
    <location>
        <begin position="25"/>
        <end position="41"/>
    </location>
</feature>
<keyword evidence="6" id="KW-0813">Transport</keyword>
<dbReference type="Pfam" id="PF02699">
    <property type="entry name" value="YajC"/>
    <property type="match status" value="1"/>
</dbReference>
<keyword evidence="15" id="KW-1185">Reference proteome</keyword>
<sequence length="110" mass="11611">MTSTLLFLAAAPAAAGPPVWTNFVLLGGMALIFWFLILGPQRRRMKEHQAKVAGLKKGDRVVTAGGLVGKVVKLDDDYVDLELGQGVRVKAVRNTIGDVIPAGSATPAND</sequence>
<keyword evidence="8 13" id="KW-0812">Transmembrane</keyword>
<dbReference type="OrthoDB" id="9811406at2"/>
<dbReference type="STRING" id="450378.GCA_001661675_01719"/>
<evidence type="ECO:0000256" key="7">
    <source>
        <dbReference type="ARBA" id="ARBA00022475"/>
    </source>
</evidence>
<dbReference type="GO" id="GO:0015031">
    <property type="term" value="P:protein transport"/>
    <property type="evidence" value="ECO:0007669"/>
    <property type="project" value="UniProtKB-KW"/>
</dbReference>
<dbReference type="RefSeq" id="WP_066845281.1">
    <property type="nucleotide sequence ID" value="NZ_CP019602.1"/>
</dbReference>
<accession>A0A1Z1FBR3</accession>
<dbReference type="Proteomes" id="UP000195807">
    <property type="component" value="Chromosome"/>
</dbReference>
<dbReference type="NCBIfam" id="TIGR00739">
    <property type="entry name" value="yajC"/>
    <property type="match status" value="1"/>
</dbReference>
<evidence type="ECO:0000256" key="9">
    <source>
        <dbReference type="ARBA" id="ARBA00022927"/>
    </source>
</evidence>
<evidence type="ECO:0000256" key="3">
    <source>
        <dbReference type="ARBA" id="ARBA00006742"/>
    </source>
</evidence>
<dbReference type="PANTHER" id="PTHR33909">
    <property type="entry name" value="SEC TRANSLOCON ACCESSORY COMPLEX SUBUNIT YAJC"/>
    <property type="match status" value="1"/>
</dbReference>
<proteinExistence type="inferred from homology"/>
<evidence type="ECO:0000256" key="6">
    <source>
        <dbReference type="ARBA" id="ARBA00022448"/>
    </source>
</evidence>
<dbReference type="SMART" id="SM01323">
    <property type="entry name" value="YajC"/>
    <property type="match status" value="1"/>
</dbReference>
<evidence type="ECO:0000313" key="15">
    <source>
        <dbReference type="Proteomes" id="UP000195807"/>
    </source>
</evidence>
<evidence type="ECO:0000256" key="11">
    <source>
        <dbReference type="ARBA" id="ARBA00023010"/>
    </source>
</evidence>
<comment type="subunit">
    <text evidence="4">Part of the SecDF-YidC-YajC translocase complex. The SecDF-YidC-YajC translocase forms a supercomplex with SecYEG, called the holo-translocon (HTL).</text>
</comment>
<evidence type="ECO:0000256" key="2">
    <source>
        <dbReference type="ARBA" id="ARBA00004162"/>
    </source>
</evidence>
<reference evidence="14 15" key="1">
    <citation type="submission" date="2017-01" db="EMBL/GenBank/DDBJ databases">
        <title>Complete genome sequence of esterase-producing bacterium Croceicoccus marinus E4A9.</title>
        <authorList>
            <person name="Wu Y.-H."/>
            <person name="Cheng H."/>
            <person name="Xu L."/>
            <person name="Huo Y.-Y."/>
            <person name="Wang C.-S."/>
            <person name="Xu X.-W."/>
        </authorList>
    </citation>
    <scope>NUCLEOTIDE SEQUENCE [LARGE SCALE GENOMIC DNA]</scope>
    <source>
        <strain evidence="14 15">E4A9</strain>
    </source>
</reference>
<comment type="subcellular location">
    <subcellularLocation>
        <location evidence="2">Cell membrane</location>
        <topology evidence="2">Single-pass membrane protein</topology>
    </subcellularLocation>
</comment>
<evidence type="ECO:0000256" key="10">
    <source>
        <dbReference type="ARBA" id="ARBA00022989"/>
    </source>
</evidence>
<dbReference type="PRINTS" id="PR01853">
    <property type="entry name" value="YAJCTRNLCASE"/>
</dbReference>